<dbReference type="Pfam" id="PF02931">
    <property type="entry name" value="Neur_chan_LBD"/>
    <property type="match status" value="1"/>
</dbReference>
<dbReference type="Gene3D" id="2.70.170.10">
    <property type="entry name" value="Neurotransmitter-gated ion-channel ligand-binding domain"/>
    <property type="match status" value="1"/>
</dbReference>
<feature type="compositionally biased region" description="Polar residues" evidence="18">
    <location>
        <begin position="513"/>
        <end position="533"/>
    </location>
</feature>
<comment type="function">
    <text evidence="1">After binding acetylcholine, the AChR responds by an extensive change in conformation that affects all subunits and leads to opening of an ion-conducting channel across the plasma membrane.</text>
</comment>
<sequence length="637" mass="72593">MPTNHFHLFINLIQTSMFITASLSASSESSCLTSATSANKTDQLTSTSKDSDFFTNQSAQVVTNVDQDEANQTNDERRLFNYLMRNYEKNVRPVKNAANPIVVRLGITLTQIFDLDEKNQILTTNIWLDQEWIDDFLTWDVKQFGNVSKIRIPCELIWLPDIVLYNSADDYTRGYMNSRAIVEPNGNVFWAPPTKFYSTCPVDVTYFPFDDQTCYMKFGSWIYDGFQVDLCNRTTQVDLENYVHNGEWDLLEAKLNRNVIQFPCCIEPFPDIKIMLTIRRKTLYYMYNIVLPCMMMSILTLLVFCLPPDSGEKVALGVTVLLAFSVIMLAISEKLPETSESIPLLGIYLTTVMAITSVSVIMTVIVLNFHYRGPTQSEIPDWLKKILLSEVNQKPFNLNSKTNTGKSESSKNIFPDKFNFSTNFTTYPEACNLFSGFQANMDPPSLLNFLDTPSYQSGSDYLKDSLLETGFSVDKDFSNVTSFSINNANNNNNNNNASEDRFNSVQFNLHRNCSPSAAPTGSTESYYPQQAATQNQSHNQPHNQQQHQQKQQSSGPRNSSRGLTPQEEIVKILKYLLWRQELEDHHNRVVHEWRLLALAIDKILFWVFLAITLTSSLSFLVIIPIQRRGFSLASIKG</sequence>
<dbReference type="InterPro" id="IPR038050">
    <property type="entry name" value="Neuro_actylchol_rec"/>
</dbReference>
<feature type="domain" description="Neurotransmitter-gated ion-channel ligand-binding" evidence="19">
    <location>
        <begin position="76"/>
        <end position="282"/>
    </location>
</feature>
<accession>T1JSJ8</accession>
<evidence type="ECO:0000256" key="1">
    <source>
        <dbReference type="ARBA" id="ARBA00003328"/>
    </source>
</evidence>
<keyword evidence="17" id="KW-0732">Signal</keyword>
<keyword evidence="4" id="KW-1003">Cell membrane</keyword>
<evidence type="ECO:0000256" key="17">
    <source>
        <dbReference type="RuleBase" id="RU000687"/>
    </source>
</evidence>
<dbReference type="InterPro" id="IPR006029">
    <property type="entry name" value="Neurotrans-gated_channel_TM"/>
</dbReference>
<dbReference type="FunFam" id="2.70.170.10:FF:000016">
    <property type="entry name" value="Nicotinic acetylcholine receptor subunit"/>
    <property type="match status" value="1"/>
</dbReference>
<keyword evidence="3 17" id="KW-0813">Transport</keyword>
<dbReference type="Gene3D" id="1.20.58.390">
    <property type="entry name" value="Neurotransmitter-gated ion-channel transmembrane domain"/>
    <property type="match status" value="1"/>
</dbReference>
<dbReference type="CDD" id="cd18997">
    <property type="entry name" value="LGIC_ECD_nAChR"/>
    <property type="match status" value="1"/>
</dbReference>
<evidence type="ECO:0000256" key="15">
    <source>
        <dbReference type="ARBA" id="ARBA00023303"/>
    </source>
</evidence>
<evidence type="ECO:0000259" key="20">
    <source>
        <dbReference type="Pfam" id="PF02932"/>
    </source>
</evidence>
<dbReference type="GO" id="GO:0004888">
    <property type="term" value="F:transmembrane signaling receptor activity"/>
    <property type="evidence" value="ECO:0007669"/>
    <property type="project" value="InterPro"/>
</dbReference>
<evidence type="ECO:0000256" key="14">
    <source>
        <dbReference type="ARBA" id="ARBA00023286"/>
    </source>
</evidence>
<evidence type="ECO:0000256" key="18">
    <source>
        <dbReference type="SAM" id="MobiDB-lite"/>
    </source>
</evidence>
<dbReference type="OMA" id="ERRLFNY"/>
<evidence type="ECO:0000256" key="6">
    <source>
        <dbReference type="ARBA" id="ARBA00022989"/>
    </source>
</evidence>
<dbReference type="InterPro" id="IPR036719">
    <property type="entry name" value="Neuro-gated_channel_TM_sf"/>
</dbReference>
<evidence type="ECO:0000256" key="16">
    <source>
        <dbReference type="ARBA" id="ARBA00034104"/>
    </source>
</evidence>
<dbReference type="FunFam" id="1.20.58.390:FF:000043">
    <property type="entry name" value="AcetylCholine Receptor"/>
    <property type="match status" value="1"/>
</dbReference>
<keyword evidence="8 17" id="KW-0406">Ion transport</keyword>
<feature type="transmembrane region" description="Helical" evidence="17">
    <location>
        <begin position="344"/>
        <end position="367"/>
    </location>
</feature>
<feature type="chain" id="PRO_5022254965" evidence="17">
    <location>
        <begin position="25"/>
        <end position="637"/>
    </location>
</feature>
<keyword evidence="5 17" id="KW-0812">Transmembrane</keyword>
<dbReference type="Proteomes" id="UP000015104">
    <property type="component" value="Unassembled WGS sequence"/>
</dbReference>
<evidence type="ECO:0000256" key="4">
    <source>
        <dbReference type="ARBA" id="ARBA00022475"/>
    </source>
</evidence>
<dbReference type="SUPFAM" id="SSF90112">
    <property type="entry name" value="Neurotransmitter-gated ion-channel transmembrane pore"/>
    <property type="match status" value="1"/>
</dbReference>
<comment type="similarity">
    <text evidence="2">Belongs to the ligand-gated ion channel (TC 1.A.9) family. Acetylcholine receptor (TC 1.A.9.1) subfamily.</text>
</comment>
<evidence type="ECO:0000256" key="12">
    <source>
        <dbReference type="ARBA" id="ARBA00023180"/>
    </source>
</evidence>
<feature type="transmembrane region" description="Helical" evidence="17">
    <location>
        <begin position="284"/>
        <end position="307"/>
    </location>
</feature>
<dbReference type="CDD" id="cd19051">
    <property type="entry name" value="LGIC_TM_cation"/>
    <property type="match status" value="1"/>
</dbReference>
<dbReference type="HOGENOM" id="CLU_018074_0_0_1"/>
<keyword evidence="14" id="KW-1071">Ligand-gated ion channel</keyword>
<keyword evidence="15 17" id="KW-0407">Ion channel</keyword>
<proteinExistence type="inferred from homology"/>
<evidence type="ECO:0000259" key="19">
    <source>
        <dbReference type="Pfam" id="PF02931"/>
    </source>
</evidence>
<evidence type="ECO:0000256" key="13">
    <source>
        <dbReference type="ARBA" id="ARBA00023257"/>
    </source>
</evidence>
<keyword evidence="7" id="KW-0770">Synapse</keyword>
<dbReference type="KEGG" id="tut:107367349"/>
<gene>
    <name evidence="21" type="primary">107367349</name>
</gene>
<keyword evidence="11" id="KW-0675">Receptor</keyword>
<feature type="transmembrane region" description="Helical" evidence="17">
    <location>
        <begin position="603"/>
        <end position="625"/>
    </location>
</feature>
<dbReference type="PROSITE" id="PS00236">
    <property type="entry name" value="NEUROTR_ION_CHANNEL"/>
    <property type="match status" value="1"/>
</dbReference>
<feature type="domain" description="Neurotransmitter-gated ion-channel transmembrane" evidence="20">
    <location>
        <begin position="289"/>
        <end position="616"/>
    </location>
</feature>
<dbReference type="EnsemblMetazoa" id="tetur01g10770.1">
    <property type="protein sequence ID" value="tetur01g10770.1"/>
    <property type="gene ID" value="tetur01g10770"/>
</dbReference>
<dbReference type="GO" id="GO:0045211">
    <property type="term" value="C:postsynaptic membrane"/>
    <property type="evidence" value="ECO:0007669"/>
    <property type="project" value="UniProtKB-SubCell"/>
</dbReference>
<dbReference type="PRINTS" id="PR00252">
    <property type="entry name" value="NRIONCHANNEL"/>
</dbReference>
<dbReference type="InterPro" id="IPR002394">
    <property type="entry name" value="Nicotinic_acetylcholine_rcpt"/>
</dbReference>
<dbReference type="PANTHER" id="PTHR18945">
    <property type="entry name" value="NEUROTRANSMITTER GATED ION CHANNEL"/>
    <property type="match status" value="1"/>
</dbReference>
<evidence type="ECO:0000256" key="2">
    <source>
        <dbReference type="ARBA" id="ARBA00009237"/>
    </source>
</evidence>
<keyword evidence="12" id="KW-0325">Glycoprotein</keyword>
<dbReference type="InterPro" id="IPR036734">
    <property type="entry name" value="Neur_chan_lig-bd_sf"/>
</dbReference>
<dbReference type="GO" id="GO:0022848">
    <property type="term" value="F:acetylcholine-gated monoatomic cation-selective channel activity"/>
    <property type="evidence" value="ECO:0007669"/>
    <property type="project" value="InterPro"/>
</dbReference>
<keyword evidence="22" id="KW-1185">Reference proteome</keyword>
<evidence type="ECO:0000313" key="21">
    <source>
        <dbReference type="EnsemblMetazoa" id="tetur01g10770.1"/>
    </source>
</evidence>
<keyword evidence="9 17" id="KW-0472">Membrane</keyword>
<evidence type="ECO:0000313" key="22">
    <source>
        <dbReference type="Proteomes" id="UP000015104"/>
    </source>
</evidence>
<dbReference type="EMBL" id="CAEY01000461">
    <property type="status" value="NOT_ANNOTATED_CDS"/>
    <property type="molecule type" value="Genomic_DNA"/>
</dbReference>
<reference evidence="21" key="2">
    <citation type="submission" date="2015-06" db="UniProtKB">
        <authorList>
            <consortium name="EnsemblMetazoa"/>
        </authorList>
    </citation>
    <scope>IDENTIFICATION</scope>
</reference>
<dbReference type="PRINTS" id="PR00254">
    <property type="entry name" value="NICOTINICR"/>
</dbReference>
<evidence type="ECO:0000256" key="3">
    <source>
        <dbReference type="ARBA" id="ARBA00022448"/>
    </source>
</evidence>
<dbReference type="NCBIfam" id="TIGR00860">
    <property type="entry name" value="LIC"/>
    <property type="match status" value="1"/>
</dbReference>
<dbReference type="Pfam" id="PF02932">
    <property type="entry name" value="Neur_chan_memb"/>
    <property type="match status" value="1"/>
</dbReference>
<evidence type="ECO:0000256" key="11">
    <source>
        <dbReference type="ARBA" id="ARBA00023170"/>
    </source>
</evidence>
<evidence type="ECO:0000256" key="9">
    <source>
        <dbReference type="ARBA" id="ARBA00023136"/>
    </source>
</evidence>
<dbReference type="InterPro" id="IPR006201">
    <property type="entry name" value="Neur_channel"/>
</dbReference>
<keyword evidence="10" id="KW-1015">Disulfide bond</keyword>
<evidence type="ECO:0000256" key="5">
    <source>
        <dbReference type="ARBA" id="ARBA00022692"/>
    </source>
</evidence>
<dbReference type="AlphaFoldDB" id="T1JSJ8"/>
<name>T1JSJ8_TETUR</name>
<feature type="transmembrane region" description="Helical" evidence="17">
    <location>
        <begin position="314"/>
        <end position="332"/>
    </location>
</feature>
<dbReference type="InterPro" id="IPR018000">
    <property type="entry name" value="Neurotransmitter_ion_chnl_CS"/>
</dbReference>
<feature type="signal peptide" evidence="17">
    <location>
        <begin position="1"/>
        <end position="24"/>
    </location>
</feature>
<dbReference type="OrthoDB" id="5975154at2759"/>
<protein>
    <submittedName>
        <fullName evidence="21">Uncharacterized protein</fullName>
    </submittedName>
</protein>
<dbReference type="InterPro" id="IPR006202">
    <property type="entry name" value="Neur_chan_lig-bd"/>
</dbReference>
<dbReference type="eggNOG" id="KOG3645">
    <property type="taxonomic scope" value="Eukaryota"/>
</dbReference>
<feature type="compositionally biased region" description="Low complexity" evidence="18">
    <location>
        <begin position="534"/>
        <end position="554"/>
    </location>
</feature>
<evidence type="ECO:0000256" key="8">
    <source>
        <dbReference type="ARBA" id="ARBA00023065"/>
    </source>
</evidence>
<reference evidence="22" key="1">
    <citation type="submission" date="2011-08" db="EMBL/GenBank/DDBJ databases">
        <authorList>
            <person name="Rombauts S."/>
        </authorList>
    </citation>
    <scope>NUCLEOTIDE SEQUENCE</scope>
    <source>
        <strain evidence="22">London</strain>
    </source>
</reference>
<dbReference type="SUPFAM" id="SSF63712">
    <property type="entry name" value="Nicotinic receptor ligand binding domain-like"/>
    <property type="match status" value="1"/>
</dbReference>
<feature type="region of interest" description="Disordered" evidence="18">
    <location>
        <begin position="513"/>
        <end position="563"/>
    </location>
</feature>
<evidence type="ECO:0000256" key="10">
    <source>
        <dbReference type="ARBA" id="ARBA00023157"/>
    </source>
</evidence>
<comment type="subcellular location">
    <subcellularLocation>
        <location evidence="16">Postsynaptic cell membrane</location>
        <topology evidence="16">Multi-pass membrane protein</topology>
    </subcellularLocation>
</comment>
<evidence type="ECO:0000256" key="7">
    <source>
        <dbReference type="ARBA" id="ARBA00023018"/>
    </source>
</evidence>
<dbReference type="STRING" id="32264.T1JSJ8"/>
<keyword evidence="13" id="KW-0628">Postsynaptic cell membrane</keyword>
<keyword evidence="6 17" id="KW-1133">Transmembrane helix</keyword>
<organism evidence="21 22">
    <name type="scientific">Tetranychus urticae</name>
    <name type="common">Two-spotted spider mite</name>
    <dbReference type="NCBI Taxonomy" id="32264"/>
    <lineage>
        <taxon>Eukaryota</taxon>
        <taxon>Metazoa</taxon>
        <taxon>Ecdysozoa</taxon>
        <taxon>Arthropoda</taxon>
        <taxon>Chelicerata</taxon>
        <taxon>Arachnida</taxon>
        <taxon>Acari</taxon>
        <taxon>Acariformes</taxon>
        <taxon>Trombidiformes</taxon>
        <taxon>Prostigmata</taxon>
        <taxon>Eleutherengona</taxon>
        <taxon>Raphignathae</taxon>
        <taxon>Tetranychoidea</taxon>
        <taxon>Tetranychidae</taxon>
        <taxon>Tetranychus</taxon>
    </lineage>
</organism>